<evidence type="ECO:0000313" key="3">
    <source>
        <dbReference type="EMBL" id="MPR25701.1"/>
    </source>
</evidence>
<dbReference type="PANTHER" id="PTHR43798">
    <property type="entry name" value="MONOACYLGLYCEROL LIPASE"/>
    <property type="match status" value="1"/>
</dbReference>
<dbReference type="Pfam" id="PF00561">
    <property type="entry name" value="Abhydrolase_1"/>
    <property type="match status" value="1"/>
</dbReference>
<dbReference type="OrthoDB" id="9814966at2"/>
<comment type="caution">
    <text evidence="3">The sequence shown here is derived from an EMBL/GenBank/DDBJ whole genome shotgun (WGS) entry which is preliminary data.</text>
</comment>
<dbReference type="Gene3D" id="3.40.50.1820">
    <property type="entry name" value="alpha/beta hydrolase"/>
    <property type="match status" value="1"/>
</dbReference>
<accession>A0A5N7MFD0</accession>
<feature type="domain" description="AB hydrolase-1" evidence="2">
    <location>
        <begin position="41"/>
        <end position="151"/>
    </location>
</feature>
<organism evidence="3 4">
    <name type="scientific">Microvirga tunisiensis</name>
    <dbReference type="NCBI Taxonomy" id="2108360"/>
    <lineage>
        <taxon>Bacteria</taxon>
        <taxon>Pseudomonadati</taxon>
        <taxon>Pseudomonadota</taxon>
        <taxon>Alphaproteobacteria</taxon>
        <taxon>Hyphomicrobiales</taxon>
        <taxon>Methylobacteriaceae</taxon>
        <taxon>Microvirga</taxon>
    </lineage>
</organism>
<sequence>MLDSDCYRIMRIPMLSPARKTASLPSGLLLPYLDQGPRDAPPLVLLHGITDSSLSFEPVMAHLPGSLRVLAPTQRGHGDASAPDSYRVADFAADLERFLNEVGLERVVLVGHSMGAAVAQRFAIDHPKRVFGLVLVGAFAALRRNPACIEFGEATLASIADPLDPAFVREFQESTLARQLPEATLDRIVAEPEGAGAGLEGGVGWPA</sequence>
<proteinExistence type="predicted"/>
<dbReference type="PANTHER" id="PTHR43798:SF31">
    <property type="entry name" value="AB HYDROLASE SUPERFAMILY PROTEIN YCLE"/>
    <property type="match status" value="1"/>
</dbReference>
<dbReference type="Proteomes" id="UP000403266">
    <property type="component" value="Unassembled WGS sequence"/>
</dbReference>
<dbReference type="PRINTS" id="PR00111">
    <property type="entry name" value="ABHYDROLASE"/>
</dbReference>
<dbReference type="InterPro" id="IPR050266">
    <property type="entry name" value="AB_hydrolase_sf"/>
</dbReference>
<keyword evidence="1 3" id="KW-0378">Hydrolase</keyword>
<dbReference type="SUPFAM" id="SSF53474">
    <property type="entry name" value="alpha/beta-Hydrolases"/>
    <property type="match status" value="1"/>
</dbReference>
<protein>
    <submittedName>
        <fullName evidence="3">Alpha/beta hydrolase</fullName>
    </submittedName>
</protein>
<gene>
    <name evidence="3" type="ORF">FS320_10775</name>
</gene>
<evidence type="ECO:0000259" key="2">
    <source>
        <dbReference type="Pfam" id="PF00561"/>
    </source>
</evidence>
<dbReference type="EMBL" id="VOSK01000029">
    <property type="protein sequence ID" value="MPR25701.1"/>
    <property type="molecule type" value="Genomic_DNA"/>
</dbReference>
<dbReference type="InterPro" id="IPR029058">
    <property type="entry name" value="AB_hydrolase_fold"/>
</dbReference>
<dbReference type="GO" id="GO:0016787">
    <property type="term" value="F:hydrolase activity"/>
    <property type="evidence" value="ECO:0007669"/>
    <property type="project" value="UniProtKB-KW"/>
</dbReference>
<evidence type="ECO:0000313" key="4">
    <source>
        <dbReference type="Proteomes" id="UP000403266"/>
    </source>
</evidence>
<keyword evidence="4" id="KW-1185">Reference proteome</keyword>
<name>A0A5N7MFD0_9HYPH</name>
<dbReference type="AlphaFoldDB" id="A0A5N7MFD0"/>
<evidence type="ECO:0000256" key="1">
    <source>
        <dbReference type="ARBA" id="ARBA00022801"/>
    </source>
</evidence>
<dbReference type="GO" id="GO:0016020">
    <property type="term" value="C:membrane"/>
    <property type="evidence" value="ECO:0007669"/>
    <property type="project" value="TreeGrafter"/>
</dbReference>
<dbReference type="InterPro" id="IPR000073">
    <property type="entry name" value="AB_hydrolase_1"/>
</dbReference>
<reference evidence="3 4" key="1">
    <citation type="journal article" date="2019" name="Syst. Appl. Microbiol.">
        <title>Microvirga tunisiensis sp. nov., a root nodule symbiotic bacterium isolated from Lupinus micranthus and L. luteus grown in Northern Tunisia.</title>
        <authorList>
            <person name="Msaddak A."/>
            <person name="Rejili M."/>
            <person name="Duran D."/>
            <person name="Mars M."/>
            <person name="Palacios J.M."/>
            <person name="Ruiz-Argueso T."/>
            <person name="Rey L."/>
            <person name="Imperial J."/>
        </authorList>
    </citation>
    <scope>NUCLEOTIDE SEQUENCE [LARGE SCALE GENOMIC DNA]</scope>
    <source>
        <strain evidence="3 4">Lmie10</strain>
    </source>
</reference>